<comment type="caution">
    <text evidence="2">The sequence shown here is derived from an EMBL/GenBank/DDBJ whole genome shotgun (WGS) entry which is preliminary data.</text>
</comment>
<feature type="transmembrane region" description="Helical" evidence="1">
    <location>
        <begin position="40"/>
        <end position="61"/>
    </location>
</feature>
<keyword evidence="1" id="KW-0472">Membrane</keyword>
<evidence type="ECO:0000313" key="3">
    <source>
        <dbReference type="Proteomes" id="UP000178943"/>
    </source>
</evidence>
<dbReference type="Pfam" id="PF09527">
    <property type="entry name" value="ATPase_gene1"/>
    <property type="match status" value="1"/>
</dbReference>
<dbReference type="InterPro" id="IPR032820">
    <property type="entry name" value="ATPase_put"/>
</dbReference>
<gene>
    <name evidence="2" type="ORF">A2Y62_18695</name>
</gene>
<protein>
    <recommendedName>
        <fullName evidence="4">F0F1 ATP synthase subunit</fullName>
    </recommendedName>
</protein>
<accession>A0A1F5VQA5</accession>
<keyword evidence="1" id="KW-0812">Transmembrane</keyword>
<evidence type="ECO:0008006" key="4">
    <source>
        <dbReference type="Google" id="ProtNLM"/>
    </source>
</evidence>
<dbReference type="EMBL" id="MFGW01000112">
    <property type="protein sequence ID" value="OGF65520.1"/>
    <property type="molecule type" value="Genomic_DNA"/>
</dbReference>
<reference evidence="2 3" key="1">
    <citation type="journal article" date="2016" name="Nat. Commun.">
        <title>Thousands of microbial genomes shed light on interconnected biogeochemical processes in an aquifer system.</title>
        <authorList>
            <person name="Anantharaman K."/>
            <person name="Brown C.T."/>
            <person name="Hug L.A."/>
            <person name="Sharon I."/>
            <person name="Castelle C.J."/>
            <person name="Probst A.J."/>
            <person name="Thomas B.C."/>
            <person name="Singh A."/>
            <person name="Wilkins M.J."/>
            <person name="Karaoz U."/>
            <person name="Brodie E.L."/>
            <person name="Williams K.H."/>
            <person name="Hubbard S.S."/>
            <person name="Banfield J.F."/>
        </authorList>
    </citation>
    <scope>NUCLEOTIDE SEQUENCE [LARGE SCALE GENOMIC DNA]</scope>
</reference>
<feature type="transmembrane region" description="Helical" evidence="1">
    <location>
        <begin position="12"/>
        <end position="34"/>
    </location>
</feature>
<sequence length="78" mass="9086">MSKFKYFKEMGPYISMGWIFPSSIIVGLIIGYYFDKLFHTKPVGLLLFLLFGIIAGFVNLFRMSMHSTKKDTDKKNEH</sequence>
<keyword evidence="1" id="KW-1133">Transmembrane helix</keyword>
<name>A0A1F5VQA5_9BACT</name>
<organism evidence="2 3">
    <name type="scientific">Candidatus Fischerbacteria bacterium RBG_13_37_8</name>
    <dbReference type="NCBI Taxonomy" id="1817863"/>
    <lineage>
        <taxon>Bacteria</taxon>
        <taxon>Candidatus Fischeribacteriota</taxon>
    </lineage>
</organism>
<dbReference type="Proteomes" id="UP000178943">
    <property type="component" value="Unassembled WGS sequence"/>
</dbReference>
<dbReference type="STRING" id="1817863.A2Y62_18695"/>
<evidence type="ECO:0000256" key="1">
    <source>
        <dbReference type="SAM" id="Phobius"/>
    </source>
</evidence>
<evidence type="ECO:0000313" key="2">
    <source>
        <dbReference type="EMBL" id="OGF65520.1"/>
    </source>
</evidence>
<proteinExistence type="predicted"/>
<dbReference type="AlphaFoldDB" id="A0A1F5VQA5"/>